<evidence type="ECO:0000313" key="1">
    <source>
        <dbReference type="EMBL" id="RUO27264.1"/>
    </source>
</evidence>
<accession>A0ABY0BTJ3</accession>
<dbReference type="EMBL" id="PIPK01000003">
    <property type="protein sequence ID" value="RUO27264.1"/>
    <property type="molecule type" value="Genomic_DNA"/>
</dbReference>
<protein>
    <submittedName>
        <fullName evidence="1">Uncharacterized protein</fullName>
    </submittedName>
</protein>
<keyword evidence="2" id="KW-1185">Reference proteome</keyword>
<comment type="caution">
    <text evidence="1">The sequence shown here is derived from an EMBL/GenBank/DDBJ whole genome shotgun (WGS) entry which is preliminary data.</text>
</comment>
<organism evidence="1 2">
    <name type="scientific">Aliidiomarina maris</name>
    <dbReference type="NCBI Taxonomy" id="531312"/>
    <lineage>
        <taxon>Bacteria</taxon>
        <taxon>Pseudomonadati</taxon>
        <taxon>Pseudomonadota</taxon>
        <taxon>Gammaproteobacteria</taxon>
        <taxon>Alteromonadales</taxon>
        <taxon>Idiomarinaceae</taxon>
        <taxon>Aliidiomarina</taxon>
    </lineage>
</organism>
<evidence type="ECO:0000313" key="2">
    <source>
        <dbReference type="Proteomes" id="UP000287865"/>
    </source>
</evidence>
<name>A0ABY0BTJ3_9GAMM</name>
<dbReference type="Proteomes" id="UP000287865">
    <property type="component" value="Unassembled WGS sequence"/>
</dbReference>
<reference evidence="1 2" key="1">
    <citation type="journal article" date="2018" name="Front. Microbiol.">
        <title>Genome-Based Analysis Reveals the Taxonomy and Diversity of the Family Idiomarinaceae.</title>
        <authorList>
            <person name="Liu Y."/>
            <person name="Lai Q."/>
            <person name="Shao Z."/>
        </authorList>
    </citation>
    <scope>NUCLEOTIDE SEQUENCE [LARGE SCALE GENOMIC DNA]</scope>
    <source>
        <strain evidence="1 2">CF12-14</strain>
    </source>
</reference>
<sequence length="61" mass="6518">MLIGLTGKAGIVKIPAFFVKDLNSLADTITVGEKMSSAIELNTIKNGSELTLAKEMLCLYT</sequence>
<gene>
    <name evidence="1" type="ORF">CWE07_04770</name>
</gene>
<proteinExistence type="predicted"/>